<dbReference type="PANTHER" id="PTHR41791">
    <property type="entry name" value="SSL7039 PROTEIN"/>
    <property type="match status" value="1"/>
</dbReference>
<proteinExistence type="predicted"/>
<dbReference type="PANTHER" id="PTHR41791:SF1">
    <property type="entry name" value="SSL7039 PROTEIN"/>
    <property type="match status" value="1"/>
</dbReference>
<dbReference type="InterPro" id="IPR014056">
    <property type="entry name" value="TypeIITA-like_toxin_pred"/>
</dbReference>
<dbReference type="NCBIfam" id="TIGR02683">
    <property type="entry name" value="upstrm_HI1419"/>
    <property type="match status" value="1"/>
</dbReference>
<name>A0AAF1KJ04_9HYPH</name>
<organism evidence="1 2">
    <name type="scientific">Rhizobium tumorigenes</name>
    <dbReference type="NCBI Taxonomy" id="2041385"/>
    <lineage>
        <taxon>Bacteria</taxon>
        <taxon>Pseudomonadati</taxon>
        <taxon>Pseudomonadota</taxon>
        <taxon>Alphaproteobacteria</taxon>
        <taxon>Hyphomicrobiales</taxon>
        <taxon>Rhizobiaceae</taxon>
        <taxon>Rhizobium/Agrobacterium group</taxon>
        <taxon>Rhizobium</taxon>
    </lineage>
</organism>
<dbReference type="Proteomes" id="UP000249499">
    <property type="component" value="Chromosome"/>
</dbReference>
<keyword evidence="2" id="KW-1185">Reference proteome</keyword>
<evidence type="ECO:0000313" key="1">
    <source>
        <dbReference type="EMBL" id="WFR96918.1"/>
    </source>
</evidence>
<accession>A0AAF1KJ04</accession>
<dbReference type="AlphaFoldDB" id="A0AAF1KJ04"/>
<dbReference type="RefSeq" id="WP_111221911.1">
    <property type="nucleotide sequence ID" value="NZ_CP117255.1"/>
</dbReference>
<dbReference type="EMBL" id="CP117255">
    <property type="protein sequence ID" value="WFR96918.1"/>
    <property type="molecule type" value="Genomic_DNA"/>
</dbReference>
<protein>
    <submittedName>
        <fullName evidence="1">Type II toxin-antitoxin system RelE/ParE family toxin</fullName>
    </submittedName>
</protein>
<dbReference type="KEGG" id="rtu:PR017_07335"/>
<reference evidence="2" key="2">
    <citation type="journal article" date="2023" name="MicrobiologyOpen">
        <title>Genomics of the tumorigenes clade of the family Rhizobiaceae and description of Rhizobium rhododendri sp. nov.</title>
        <authorList>
            <person name="Kuzmanovic N."/>
            <person name="diCenzo G.C."/>
            <person name="Bunk B."/>
            <person name="Sproeer C."/>
            <person name="Fruehling A."/>
            <person name="Neumann-Schaal M."/>
            <person name="Overmann J."/>
            <person name="Smalla K."/>
        </authorList>
    </citation>
    <scope>NUCLEOTIDE SEQUENCE [LARGE SCALE GENOMIC DNA]</scope>
    <source>
        <strain evidence="2">1078</strain>
    </source>
</reference>
<dbReference type="PIRSF" id="PIRSF028744">
    <property type="entry name" value="Addict_mod_HI1419"/>
    <property type="match status" value="1"/>
</dbReference>
<gene>
    <name evidence="1" type="ORF">PR017_07335</name>
</gene>
<evidence type="ECO:0000313" key="2">
    <source>
        <dbReference type="Proteomes" id="UP000249499"/>
    </source>
</evidence>
<sequence>MFVIQRTEIFQQWIMRLKDRRAAARIASRILRAEDGNLGDVKAVGDGVEEMRIDYGPGYRIYFLRRRSVLVVLLVGGDKSTQRRDIIEAKRLCAEWKERNK</sequence>
<reference evidence="1 2" key="1">
    <citation type="journal article" date="2018" name="Sci. Rep.">
        <title>Rhizobium tumorigenes sp. nov., a novel plant tumorigenic bacterium isolated from cane gall tumors on thornless blackberry.</title>
        <authorList>
            <person name="Kuzmanovi N."/>
            <person name="Smalla K."/>
            <person name="Gronow S."/>
            <person name="PuBawska J."/>
        </authorList>
    </citation>
    <scope>NUCLEOTIDE SEQUENCE [LARGE SCALE GENOMIC DNA]</scope>
    <source>
        <strain evidence="1 2">1078</strain>
    </source>
</reference>